<dbReference type="InterPro" id="IPR027477">
    <property type="entry name" value="Succ_DH/fumarate_Rdtase_cat_sf"/>
</dbReference>
<comment type="cofactor">
    <cofactor evidence="1">
        <name>FAD</name>
        <dbReference type="ChEBI" id="CHEBI:57692"/>
    </cofactor>
</comment>
<dbReference type="EMBL" id="JH711578">
    <property type="protein sequence ID" value="EIW80923.1"/>
    <property type="molecule type" value="Genomic_DNA"/>
</dbReference>
<dbReference type="Gene3D" id="3.50.50.60">
    <property type="entry name" value="FAD/NAD(P)-binding domain"/>
    <property type="match status" value="1"/>
</dbReference>
<keyword evidence="7" id="KW-1185">Reference proteome</keyword>
<dbReference type="GO" id="GO:0016491">
    <property type="term" value="F:oxidoreductase activity"/>
    <property type="evidence" value="ECO:0007669"/>
    <property type="project" value="UniProtKB-KW"/>
</dbReference>
<dbReference type="InterPro" id="IPR003953">
    <property type="entry name" value="FAD-dep_OxRdtase_2_FAD-bd"/>
</dbReference>
<dbReference type="PANTHER" id="PTHR43400">
    <property type="entry name" value="FUMARATE REDUCTASE"/>
    <property type="match status" value="1"/>
</dbReference>
<dbReference type="PRINTS" id="PR00411">
    <property type="entry name" value="PNDRDTASEI"/>
</dbReference>
<dbReference type="Proteomes" id="UP000053558">
    <property type="component" value="Unassembled WGS sequence"/>
</dbReference>
<protein>
    <submittedName>
        <fullName evidence="6">FAD/NAD(P)-binding domain-containing protein</fullName>
    </submittedName>
</protein>
<evidence type="ECO:0000256" key="1">
    <source>
        <dbReference type="ARBA" id="ARBA00001974"/>
    </source>
</evidence>
<proteinExistence type="predicted"/>
<dbReference type="RefSeq" id="XP_007768378.1">
    <property type="nucleotide sequence ID" value="XM_007770188.1"/>
</dbReference>
<dbReference type="InterPro" id="IPR036188">
    <property type="entry name" value="FAD/NAD-bd_sf"/>
</dbReference>
<organism evidence="6 7">
    <name type="scientific">Coniophora puteana (strain RWD-64-598)</name>
    <name type="common">Brown rot fungus</name>
    <dbReference type="NCBI Taxonomy" id="741705"/>
    <lineage>
        <taxon>Eukaryota</taxon>
        <taxon>Fungi</taxon>
        <taxon>Dikarya</taxon>
        <taxon>Basidiomycota</taxon>
        <taxon>Agaricomycotina</taxon>
        <taxon>Agaricomycetes</taxon>
        <taxon>Agaricomycetidae</taxon>
        <taxon>Boletales</taxon>
        <taxon>Coniophorineae</taxon>
        <taxon>Coniophoraceae</taxon>
        <taxon>Coniophora</taxon>
    </lineage>
</organism>
<evidence type="ECO:0000313" key="7">
    <source>
        <dbReference type="Proteomes" id="UP000053558"/>
    </source>
</evidence>
<dbReference type="GeneID" id="19210347"/>
<evidence type="ECO:0000313" key="6">
    <source>
        <dbReference type="EMBL" id="EIW80923.1"/>
    </source>
</evidence>
<dbReference type="Pfam" id="PF00890">
    <property type="entry name" value="FAD_binding_2"/>
    <property type="match status" value="1"/>
</dbReference>
<keyword evidence="2" id="KW-0285">Flavoprotein</keyword>
<dbReference type="OrthoDB" id="7777654at2759"/>
<evidence type="ECO:0000259" key="5">
    <source>
        <dbReference type="Pfam" id="PF00890"/>
    </source>
</evidence>
<feature type="domain" description="FAD-dependent oxidoreductase 2 FAD-binding" evidence="5">
    <location>
        <begin position="14"/>
        <end position="500"/>
    </location>
</feature>
<dbReference type="Gene3D" id="3.90.700.10">
    <property type="entry name" value="Succinate dehydrogenase/fumarate reductase flavoprotein, catalytic domain"/>
    <property type="match status" value="1"/>
</dbReference>
<sequence>MTSSVASATPSTYDCIVIGGGHAGCSAALAAAEAGCTRVLIVEKAPEEWTGGNGYFTAGAFRSAHGGLEDLLPVVRNVTPEQVGNIDLDPYPVDQFEADIMRLAEGKSNKDLVHAVVQGSRGAIQWLASKVEVPFILSFHRQAYEIDGRQKFWGGLALAVDEGGKGLINADLRALKKAGIDLWYNCPAIRLVGNNQEIEGVVVRKDGAETVLLASGIVLAAGGYESSSAKRAEYMGEQWEFARVRGTPYNEGDGIEMARLVGARLTGDFGGCHSTCWDANAPADRGDRILSNQFTKSGYPLGVMINVQGERFVDEGEDFRNYTYAKFGRKILEQPGGVVFQVWGVDATALLRDAEYGDGIVQKITANSLEDLAEELTRIGLKEKTRFLSTLEGYNQAVRRFRTKNPDVRFDPAIKDGLSTLCDSSAAARQCPKSNWALPIDKGPFLAVKVACGITFTFGGLAIDPQTAGVISESGNVIPGLFCTGEMVGDLYHNNYPGGSGLTAGTVFGRLAGAELAKRVAAKVTP</sequence>
<dbReference type="NCBIfam" id="NF006130">
    <property type="entry name" value="PRK08274.1"/>
    <property type="match status" value="1"/>
</dbReference>
<gene>
    <name evidence="6" type="ORF">CONPUDRAFT_82043</name>
</gene>
<dbReference type="SUPFAM" id="SSF56425">
    <property type="entry name" value="Succinate dehydrogenase/fumarate reductase flavoprotein, catalytic domain"/>
    <property type="match status" value="1"/>
</dbReference>
<keyword evidence="4" id="KW-0560">Oxidoreductase</keyword>
<dbReference type="OMA" id="WGGMSLK"/>
<reference evidence="7" key="1">
    <citation type="journal article" date="2012" name="Science">
        <title>The Paleozoic origin of enzymatic lignin decomposition reconstructed from 31 fungal genomes.</title>
        <authorList>
            <person name="Floudas D."/>
            <person name="Binder M."/>
            <person name="Riley R."/>
            <person name="Barry K."/>
            <person name="Blanchette R.A."/>
            <person name="Henrissat B."/>
            <person name="Martinez A.T."/>
            <person name="Otillar R."/>
            <person name="Spatafora J.W."/>
            <person name="Yadav J.S."/>
            <person name="Aerts A."/>
            <person name="Benoit I."/>
            <person name="Boyd A."/>
            <person name="Carlson A."/>
            <person name="Copeland A."/>
            <person name="Coutinho P.M."/>
            <person name="de Vries R.P."/>
            <person name="Ferreira P."/>
            <person name="Findley K."/>
            <person name="Foster B."/>
            <person name="Gaskell J."/>
            <person name="Glotzer D."/>
            <person name="Gorecki P."/>
            <person name="Heitman J."/>
            <person name="Hesse C."/>
            <person name="Hori C."/>
            <person name="Igarashi K."/>
            <person name="Jurgens J.A."/>
            <person name="Kallen N."/>
            <person name="Kersten P."/>
            <person name="Kohler A."/>
            <person name="Kuees U."/>
            <person name="Kumar T.K.A."/>
            <person name="Kuo A."/>
            <person name="LaButti K."/>
            <person name="Larrondo L.F."/>
            <person name="Lindquist E."/>
            <person name="Ling A."/>
            <person name="Lombard V."/>
            <person name="Lucas S."/>
            <person name="Lundell T."/>
            <person name="Martin R."/>
            <person name="McLaughlin D.J."/>
            <person name="Morgenstern I."/>
            <person name="Morin E."/>
            <person name="Murat C."/>
            <person name="Nagy L.G."/>
            <person name="Nolan M."/>
            <person name="Ohm R.A."/>
            <person name="Patyshakuliyeva A."/>
            <person name="Rokas A."/>
            <person name="Ruiz-Duenas F.J."/>
            <person name="Sabat G."/>
            <person name="Salamov A."/>
            <person name="Samejima M."/>
            <person name="Schmutz J."/>
            <person name="Slot J.C."/>
            <person name="St John F."/>
            <person name="Stenlid J."/>
            <person name="Sun H."/>
            <person name="Sun S."/>
            <person name="Syed K."/>
            <person name="Tsang A."/>
            <person name="Wiebenga A."/>
            <person name="Young D."/>
            <person name="Pisabarro A."/>
            <person name="Eastwood D.C."/>
            <person name="Martin F."/>
            <person name="Cullen D."/>
            <person name="Grigoriev I.V."/>
            <person name="Hibbett D.S."/>
        </authorList>
    </citation>
    <scope>NUCLEOTIDE SEQUENCE [LARGE SCALE GENOMIC DNA]</scope>
    <source>
        <strain evidence="7">RWD-64-598 SS2</strain>
    </source>
</reference>
<name>A0A5M3MP94_CONPW</name>
<dbReference type="InterPro" id="IPR050315">
    <property type="entry name" value="FAD-oxidoreductase_2"/>
</dbReference>
<dbReference type="KEGG" id="cput:CONPUDRAFT_82043"/>
<evidence type="ECO:0000256" key="4">
    <source>
        <dbReference type="ARBA" id="ARBA00023002"/>
    </source>
</evidence>
<comment type="caution">
    <text evidence="6">The sequence shown here is derived from an EMBL/GenBank/DDBJ whole genome shotgun (WGS) entry which is preliminary data.</text>
</comment>
<dbReference type="AlphaFoldDB" id="A0A5M3MP94"/>
<evidence type="ECO:0000256" key="2">
    <source>
        <dbReference type="ARBA" id="ARBA00022630"/>
    </source>
</evidence>
<accession>A0A5M3MP94</accession>
<dbReference type="SUPFAM" id="SSF51905">
    <property type="entry name" value="FAD/NAD(P)-binding domain"/>
    <property type="match status" value="1"/>
</dbReference>
<evidence type="ECO:0000256" key="3">
    <source>
        <dbReference type="ARBA" id="ARBA00022827"/>
    </source>
</evidence>
<dbReference type="PANTHER" id="PTHR43400:SF7">
    <property type="entry name" value="FAD-DEPENDENT OXIDOREDUCTASE 2 FAD BINDING DOMAIN-CONTAINING PROTEIN"/>
    <property type="match status" value="1"/>
</dbReference>
<keyword evidence="3" id="KW-0274">FAD</keyword>